<keyword evidence="2" id="KW-1185">Reference proteome</keyword>
<accession>A0A844AQ97</accession>
<gene>
    <name evidence="1" type="ORF">GHT07_03480</name>
</gene>
<dbReference type="OrthoDB" id="8908352at2"/>
<evidence type="ECO:0000313" key="1">
    <source>
        <dbReference type="EMBL" id="MRD46325.1"/>
    </source>
</evidence>
<proteinExistence type="predicted"/>
<dbReference type="Proteomes" id="UP000487350">
    <property type="component" value="Unassembled WGS sequence"/>
</dbReference>
<evidence type="ECO:0000313" key="2">
    <source>
        <dbReference type="Proteomes" id="UP000487350"/>
    </source>
</evidence>
<sequence>MQSMPTAFDTFSSWARRTTTSFGELIALHTHREAANDTSGLAYRLKHWPDLPCRARTAPVLRTLSVMSHRAVNRRWIAVTSKLSRTEVDSLLARLVAQDAVTITDLSHFPAVPGARALG</sequence>
<reference evidence="1 2" key="1">
    <citation type="submission" date="2019-11" db="EMBL/GenBank/DDBJ databases">
        <title>Caenimonas koreensis gen. nov., sp. nov., isolated from activated sludge.</title>
        <authorList>
            <person name="Seung H.R."/>
        </authorList>
    </citation>
    <scope>NUCLEOTIDE SEQUENCE [LARGE SCALE GENOMIC DNA]</scope>
    <source>
        <strain evidence="1 2">EMB320</strain>
    </source>
</reference>
<name>A0A844AQ97_9BURK</name>
<protein>
    <submittedName>
        <fullName evidence="1">Uncharacterized protein</fullName>
    </submittedName>
</protein>
<dbReference type="EMBL" id="WJBU01000002">
    <property type="protein sequence ID" value="MRD46325.1"/>
    <property type="molecule type" value="Genomic_DNA"/>
</dbReference>
<comment type="caution">
    <text evidence="1">The sequence shown here is derived from an EMBL/GenBank/DDBJ whole genome shotgun (WGS) entry which is preliminary data.</text>
</comment>
<dbReference type="AlphaFoldDB" id="A0A844AQ97"/>
<organism evidence="1 2">
    <name type="scientific">Caenimonas koreensis DSM 17982</name>
    <dbReference type="NCBI Taxonomy" id="1121255"/>
    <lineage>
        <taxon>Bacteria</taxon>
        <taxon>Pseudomonadati</taxon>
        <taxon>Pseudomonadota</taxon>
        <taxon>Betaproteobacteria</taxon>
        <taxon>Burkholderiales</taxon>
        <taxon>Comamonadaceae</taxon>
        <taxon>Caenimonas</taxon>
    </lineage>
</organism>